<keyword evidence="4 6" id="KW-1133">Transmembrane helix</keyword>
<evidence type="ECO:0000256" key="4">
    <source>
        <dbReference type="ARBA" id="ARBA00022989"/>
    </source>
</evidence>
<feature type="transmembrane region" description="Helical" evidence="6">
    <location>
        <begin position="119"/>
        <end position="137"/>
    </location>
</feature>
<sequence length="405" mass="41065">MSNTSARTAETSAAPHARFALLALAIGAFGIGTTEFSPMGLLPQIASGVDVSIPTAGLLVSAYAIGVMIGAPVMTLAFGRFGKRTALMLLMTIFTIGNTMSAMAPGYYTLLLARLVTSLNHGAFFGLGSIVAASLVSREKRAGAVATMFMGLTIANVGGVPAATWVGQQIGWRLAFAGTAVLGFVAIAALFLALPRSKAGSRPEIRRELAVLTRSNVVLALLTTVTGAAAMFTLYTYASAALATLAGASGGFITLCLVLVGVGFTIGNWAGGRLSAWSLDGATMVFLLMLAVIMFILPFALQNQITAAIGLLLWGVAAFAIVPPVQTRVMHAAEEAPALASSINIGAFNLGNAVGAAVGAGVIGAGLGYAALPAAGGVLAIIGLCLVWLGRTSEEPALEEASCEA</sequence>
<comment type="caution">
    <text evidence="8">The sequence shown here is derived from an EMBL/GenBank/DDBJ whole genome shotgun (WGS) entry which is preliminary data.</text>
</comment>
<dbReference type="Gene3D" id="1.20.1250.20">
    <property type="entry name" value="MFS general substrate transporter like domains"/>
    <property type="match status" value="1"/>
</dbReference>
<evidence type="ECO:0000256" key="2">
    <source>
        <dbReference type="ARBA" id="ARBA00022475"/>
    </source>
</evidence>
<dbReference type="RefSeq" id="WP_141147229.1">
    <property type="nucleotide sequence ID" value="NZ_VHLG01000001.1"/>
</dbReference>
<evidence type="ECO:0000256" key="1">
    <source>
        <dbReference type="ARBA" id="ARBA00004651"/>
    </source>
</evidence>
<dbReference type="InterPro" id="IPR011701">
    <property type="entry name" value="MFS"/>
</dbReference>
<evidence type="ECO:0000256" key="3">
    <source>
        <dbReference type="ARBA" id="ARBA00022692"/>
    </source>
</evidence>
<comment type="subcellular location">
    <subcellularLocation>
        <location evidence="1">Cell membrane</location>
        <topology evidence="1">Multi-pass membrane protein</topology>
    </subcellularLocation>
</comment>
<feature type="transmembrane region" description="Helical" evidence="6">
    <location>
        <begin position="338"/>
        <end position="363"/>
    </location>
</feature>
<feature type="domain" description="Major facilitator superfamily (MFS) profile" evidence="7">
    <location>
        <begin position="20"/>
        <end position="395"/>
    </location>
</feature>
<keyword evidence="3 6" id="KW-0812">Transmembrane</keyword>
<dbReference type="Pfam" id="PF07690">
    <property type="entry name" value="MFS_1"/>
    <property type="match status" value="1"/>
</dbReference>
<dbReference type="EMBL" id="VHLG01000001">
    <property type="protein sequence ID" value="TPW33291.1"/>
    <property type="molecule type" value="Genomic_DNA"/>
</dbReference>
<reference evidence="8 9" key="1">
    <citation type="submission" date="2019-06" db="EMBL/GenBank/DDBJ databases">
        <authorList>
            <person name="Li M."/>
        </authorList>
    </citation>
    <scope>NUCLEOTIDE SEQUENCE [LARGE SCALE GENOMIC DNA]</scope>
    <source>
        <strain evidence="8 9">BGMRC2036</strain>
    </source>
</reference>
<dbReference type="OrthoDB" id="9788453at2"/>
<dbReference type="PANTHER" id="PTHR43124:SF8">
    <property type="entry name" value="INNER MEMBRANE TRANSPORT PROTEIN YDHP"/>
    <property type="match status" value="1"/>
</dbReference>
<evidence type="ECO:0000256" key="5">
    <source>
        <dbReference type="ARBA" id="ARBA00023136"/>
    </source>
</evidence>
<evidence type="ECO:0000313" key="8">
    <source>
        <dbReference type="EMBL" id="TPW33291.1"/>
    </source>
</evidence>
<feature type="transmembrane region" description="Helical" evidence="6">
    <location>
        <begin position="215"/>
        <end position="238"/>
    </location>
</feature>
<dbReference type="CDD" id="cd17324">
    <property type="entry name" value="MFS_NepI_like"/>
    <property type="match status" value="1"/>
</dbReference>
<feature type="transmembrane region" description="Helical" evidence="6">
    <location>
        <begin position="282"/>
        <end position="301"/>
    </location>
</feature>
<accession>A0A506UIY6</accession>
<feature type="transmembrane region" description="Helical" evidence="6">
    <location>
        <begin position="250"/>
        <end position="270"/>
    </location>
</feature>
<feature type="transmembrane region" description="Helical" evidence="6">
    <location>
        <begin position="307"/>
        <end position="326"/>
    </location>
</feature>
<dbReference type="InterPro" id="IPR020846">
    <property type="entry name" value="MFS_dom"/>
</dbReference>
<feature type="transmembrane region" description="Helical" evidence="6">
    <location>
        <begin position="172"/>
        <end position="194"/>
    </location>
</feature>
<dbReference type="Proteomes" id="UP000318801">
    <property type="component" value="Unassembled WGS sequence"/>
</dbReference>
<proteinExistence type="predicted"/>
<dbReference type="PANTHER" id="PTHR43124">
    <property type="entry name" value="PURINE EFFLUX PUMP PBUE"/>
    <property type="match status" value="1"/>
</dbReference>
<dbReference type="SUPFAM" id="SSF103473">
    <property type="entry name" value="MFS general substrate transporter"/>
    <property type="match status" value="1"/>
</dbReference>
<organism evidence="8 9">
    <name type="scientific">Martelella alba</name>
    <dbReference type="NCBI Taxonomy" id="2590451"/>
    <lineage>
        <taxon>Bacteria</taxon>
        <taxon>Pseudomonadati</taxon>
        <taxon>Pseudomonadota</taxon>
        <taxon>Alphaproteobacteria</taxon>
        <taxon>Hyphomicrobiales</taxon>
        <taxon>Aurantimonadaceae</taxon>
        <taxon>Martelella</taxon>
    </lineage>
</organism>
<keyword evidence="5 6" id="KW-0472">Membrane</keyword>
<feature type="transmembrane region" description="Helical" evidence="6">
    <location>
        <begin position="86"/>
        <end position="107"/>
    </location>
</feature>
<dbReference type="InterPro" id="IPR036259">
    <property type="entry name" value="MFS_trans_sf"/>
</dbReference>
<keyword evidence="2" id="KW-1003">Cell membrane</keyword>
<dbReference type="PROSITE" id="PS50850">
    <property type="entry name" value="MFS"/>
    <property type="match status" value="1"/>
</dbReference>
<feature type="transmembrane region" description="Helical" evidence="6">
    <location>
        <begin position="58"/>
        <end position="79"/>
    </location>
</feature>
<dbReference type="AlphaFoldDB" id="A0A506UIY6"/>
<gene>
    <name evidence="8" type="ORF">FJU08_01645</name>
</gene>
<evidence type="ECO:0000259" key="7">
    <source>
        <dbReference type="PROSITE" id="PS50850"/>
    </source>
</evidence>
<keyword evidence="9" id="KW-1185">Reference proteome</keyword>
<dbReference type="InterPro" id="IPR050189">
    <property type="entry name" value="MFS_Efflux_Transporters"/>
</dbReference>
<evidence type="ECO:0000256" key="6">
    <source>
        <dbReference type="SAM" id="Phobius"/>
    </source>
</evidence>
<feature type="transmembrane region" description="Helical" evidence="6">
    <location>
        <begin position="144"/>
        <end position="166"/>
    </location>
</feature>
<dbReference type="GO" id="GO:0005886">
    <property type="term" value="C:plasma membrane"/>
    <property type="evidence" value="ECO:0007669"/>
    <property type="project" value="UniProtKB-SubCell"/>
</dbReference>
<feature type="transmembrane region" description="Helical" evidence="6">
    <location>
        <begin position="369"/>
        <end position="389"/>
    </location>
</feature>
<dbReference type="GO" id="GO:0022857">
    <property type="term" value="F:transmembrane transporter activity"/>
    <property type="evidence" value="ECO:0007669"/>
    <property type="project" value="InterPro"/>
</dbReference>
<evidence type="ECO:0000313" key="9">
    <source>
        <dbReference type="Proteomes" id="UP000318801"/>
    </source>
</evidence>
<name>A0A506UIY6_9HYPH</name>
<protein>
    <submittedName>
        <fullName evidence="8">MFS transporter</fullName>
    </submittedName>
</protein>